<gene>
    <name evidence="1" type="ORF">SAY87_020443</name>
</gene>
<keyword evidence="2" id="KW-1185">Reference proteome</keyword>
<dbReference type="AlphaFoldDB" id="A0AAN7K7S4"/>
<comment type="caution">
    <text evidence="1">The sequence shown here is derived from an EMBL/GenBank/DDBJ whole genome shotgun (WGS) entry which is preliminary data.</text>
</comment>
<organism evidence="1 2">
    <name type="scientific">Trapa incisa</name>
    <dbReference type="NCBI Taxonomy" id="236973"/>
    <lineage>
        <taxon>Eukaryota</taxon>
        <taxon>Viridiplantae</taxon>
        <taxon>Streptophyta</taxon>
        <taxon>Embryophyta</taxon>
        <taxon>Tracheophyta</taxon>
        <taxon>Spermatophyta</taxon>
        <taxon>Magnoliopsida</taxon>
        <taxon>eudicotyledons</taxon>
        <taxon>Gunneridae</taxon>
        <taxon>Pentapetalae</taxon>
        <taxon>rosids</taxon>
        <taxon>malvids</taxon>
        <taxon>Myrtales</taxon>
        <taxon>Lythraceae</taxon>
        <taxon>Trapa</taxon>
    </lineage>
</organism>
<accession>A0AAN7K7S4</accession>
<name>A0AAN7K7S4_9MYRT</name>
<evidence type="ECO:0000313" key="1">
    <source>
        <dbReference type="EMBL" id="KAK4759142.1"/>
    </source>
</evidence>
<reference evidence="1 2" key="1">
    <citation type="journal article" date="2023" name="Hortic Res">
        <title>Pangenome of water caltrop reveals structural variations and asymmetric subgenome divergence after allopolyploidization.</title>
        <authorList>
            <person name="Zhang X."/>
            <person name="Chen Y."/>
            <person name="Wang L."/>
            <person name="Yuan Y."/>
            <person name="Fang M."/>
            <person name="Shi L."/>
            <person name="Lu R."/>
            <person name="Comes H.P."/>
            <person name="Ma Y."/>
            <person name="Chen Y."/>
            <person name="Huang G."/>
            <person name="Zhou Y."/>
            <person name="Zheng Z."/>
            <person name="Qiu Y."/>
        </authorList>
    </citation>
    <scope>NUCLEOTIDE SEQUENCE [LARGE SCALE GENOMIC DNA]</scope>
    <source>
        <tissue evidence="1">Roots</tissue>
    </source>
</reference>
<dbReference type="Proteomes" id="UP001345219">
    <property type="component" value="Chromosome 15"/>
</dbReference>
<sequence>MCVKLHSIIQCFFGFTRVLIPDATLMELAMILIACGRYAHFIEQLILTILKQRSNSAAPTGKIIACVIYMLTSRSHFSSNRCCELSLNKISHLGDICSKELAKKDCPGS</sequence>
<proteinExistence type="predicted"/>
<evidence type="ECO:0000313" key="2">
    <source>
        <dbReference type="Proteomes" id="UP001345219"/>
    </source>
</evidence>
<dbReference type="EMBL" id="JAXIOK010000012">
    <property type="protein sequence ID" value="KAK4759142.1"/>
    <property type="molecule type" value="Genomic_DNA"/>
</dbReference>
<protein>
    <submittedName>
        <fullName evidence="1">Uncharacterized protein</fullName>
    </submittedName>
</protein>